<evidence type="ECO:0000313" key="1">
    <source>
        <dbReference type="EMBL" id="PMD18420.1"/>
    </source>
</evidence>
<dbReference type="OrthoDB" id="9996331at2759"/>
<keyword evidence="2" id="KW-1185">Reference proteome</keyword>
<dbReference type="Proteomes" id="UP000235672">
    <property type="component" value="Unassembled WGS sequence"/>
</dbReference>
<dbReference type="EMBL" id="KZ613494">
    <property type="protein sequence ID" value="PMD18420.1"/>
    <property type="molecule type" value="Genomic_DNA"/>
</dbReference>
<accession>A0A2J6PWK8</accession>
<proteinExistence type="predicted"/>
<dbReference type="STRING" id="1745343.A0A2J6PWK8"/>
<dbReference type="SUPFAM" id="SSF46689">
    <property type="entry name" value="Homeodomain-like"/>
    <property type="match status" value="1"/>
</dbReference>
<dbReference type="Gene3D" id="3.30.420.10">
    <property type="entry name" value="Ribonuclease H-like superfamily/Ribonuclease H"/>
    <property type="match status" value="1"/>
</dbReference>
<protein>
    <recommendedName>
        <fullName evidence="3">Transposase Tc1-like domain-containing protein</fullName>
    </recommendedName>
</protein>
<gene>
    <name evidence="1" type="ORF">NA56DRAFT_726910</name>
</gene>
<reference evidence="1 2" key="1">
    <citation type="submission" date="2016-05" db="EMBL/GenBank/DDBJ databases">
        <title>A degradative enzymes factory behind the ericoid mycorrhizal symbiosis.</title>
        <authorList>
            <consortium name="DOE Joint Genome Institute"/>
            <person name="Martino E."/>
            <person name="Morin E."/>
            <person name="Grelet G."/>
            <person name="Kuo A."/>
            <person name="Kohler A."/>
            <person name="Daghino S."/>
            <person name="Barry K."/>
            <person name="Choi C."/>
            <person name="Cichocki N."/>
            <person name="Clum A."/>
            <person name="Copeland A."/>
            <person name="Hainaut M."/>
            <person name="Haridas S."/>
            <person name="Labutti K."/>
            <person name="Lindquist E."/>
            <person name="Lipzen A."/>
            <person name="Khouja H.-R."/>
            <person name="Murat C."/>
            <person name="Ohm R."/>
            <person name="Olson A."/>
            <person name="Spatafora J."/>
            <person name="Veneault-Fourrey C."/>
            <person name="Henrissat B."/>
            <person name="Grigoriev I."/>
            <person name="Martin F."/>
            <person name="Perotto S."/>
        </authorList>
    </citation>
    <scope>NUCLEOTIDE SEQUENCE [LARGE SCALE GENOMIC DNA]</scope>
    <source>
        <strain evidence="1 2">UAMH 7357</strain>
    </source>
</reference>
<dbReference type="AlphaFoldDB" id="A0A2J6PWK8"/>
<dbReference type="InterPro" id="IPR009057">
    <property type="entry name" value="Homeodomain-like_sf"/>
</dbReference>
<evidence type="ECO:0000313" key="2">
    <source>
        <dbReference type="Proteomes" id="UP000235672"/>
    </source>
</evidence>
<dbReference type="InterPro" id="IPR036397">
    <property type="entry name" value="RNaseH_sf"/>
</dbReference>
<evidence type="ECO:0008006" key="3">
    <source>
        <dbReference type="Google" id="ProtNLM"/>
    </source>
</evidence>
<name>A0A2J6PWK8_9HELO</name>
<organism evidence="1 2">
    <name type="scientific">Hyaloscypha hepaticicola</name>
    <dbReference type="NCBI Taxonomy" id="2082293"/>
    <lineage>
        <taxon>Eukaryota</taxon>
        <taxon>Fungi</taxon>
        <taxon>Dikarya</taxon>
        <taxon>Ascomycota</taxon>
        <taxon>Pezizomycotina</taxon>
        <taxon>Leotiomycetes</taxon>
        <taxon>Helotiales</taxon>
        <taxon>Hyaloscyphaceae</taxon>
        <taxon>Hyaloscypha</taxon>
    </lineage>
</organism>
<dbReference type="GO" id="GO:0003676">
    <property type="term" value="F:nucleic acid binding"/>
    <property type="evidence" value="ECO:0007669"/>
    <property type="project" value="InterPro"/>
</dbReference>
<sequence length="231" mass="26525">MGLPPKKLNAHLTLREKERILTLKDEGHGPSAIWHKTKIPRSIISSFLNRYAKTDNSTLIRKPGSGAKKKLLARAERALVHITVNDPRMTLKALSTPSKSGKQLNHYTVAKILKRHNKAKRRSCKKPYLTIRHKKLRRVHSRFELKIKRNPRKVIWSDKVTFKIGEDLINFWITRGPGRDEEYAKKNLKPSFKSGRVTVGAWGCFCGDELGALYILPPGENMNAKWYKQVL</sequence>